<dbReference type="AlphaFoldDB" id="A0AAE1I2B8"/>
<gene>
    <name evidence="1" type="ORF">KUF71_025559</name>
</gene>
<proteinExistence type="predicted"/>
<reference evidence="1" key="2">
    <citation type="journal article" date="2023" name="BMC Genomics">
        <title>Pest status, molecular evolution, and epigenetic factors derived from the genome assembly of Frankliniella fusca, a thysanopteran phytovirus vector.</title>
        <authorList>
            <person name="Catto M.A."/>
            <person name="Labadie P.E."/>
            <person name="Jacobson A.L."/>
            <person name="Kennedy G.G."/>
            <person name="Srinivasan R."/>
            <person name="Hunt B.G."/>
        </authorList>
    </citation>
    <scope>NUCLEOTIDE SEQUENCE</scope>
    <source>
        <strain evidence="1">PL_HMW_Pooled</strain>
    </source>
</reference>
<comment type="caution">
    <text evidence="1">The sequence shown here is derived from an EMBL/GenBank/DDBJ whole genome shotgun (WGS) entry which is preliminary data.</text>
</comment>
<keyword evidence="2" id="KW-1185">Reference proteome</keyword>
<feature type="non-terminal residue" evidence="1">
    <location>
        <position position="1"/>
    </location>
</feature>
<evidence type="ECO:0000313" key="1">
    <source>
        <dbReference type="EMBL" id="KAK3931299.1"/>
    </source>
</evidence>
<dbReference type="EMBL" id="JAHWGI010001421">
    <property type="protein sequence ID" value="KAK3931299.1"/>
    <property type="molecule type" value="Genomic_DNA"/>
</dbReference>
<accession>A0AAE1I2B8</accession>
<reference evidence="1" key="1">
    <citation type="submission" date="2021-07" db="EMBL/GenBank/DDBJ databases">
        <authorList>
            <person name="Catto M.A."/>
            <person name="Jacobson A."/>
            <person name="Kennedy G."/>
            <person name="Labadie P."/>
            <person name="Hunt B.G."/>
            <person name="Srinivasan R."/>
        </authorList>
    </citation>
    <scope>NUCLEOTIDE SEQUENCE</scope>
    <source>
        <strain evidence="1">PL_HMW_Pooled</strain>
        <tissue evidence="1">Head</tissue>
    </source>
</reference>
<dbReference type="Proteomes" id="UP001219518">
    <property type="component" value="Unassembled WGS sequence"/>
</dbReference>
<evidence type="ECO:0000313" key="2">
    <source>
        <dbReference type="Proteomes" id="UP001219518"/>
    </source>
</evidence>
<organism evidence="1 2">
    <name type="scientific">Frankliniella fusca</name>
    <dbReference type="NCBI Taxonomy" id="407009"/>
    <lineage>
        <taxon>Eukaryota</taxon>
        <taxon>Metazoa</taxon>
        <taxon>Ecdysozoa</taxon>
        <taxon>Arthropoda</taxon>
        <taxon>Hexapoda</taxon>
        <taxon>Insecta</taxon>
        <taxon>Pterygota</taxon>
        <taxon>Neoptera</taxon>
        <taxon>Paraneoptera</taxon>
        <taxon>Thysanoptera</taxon>
        <taxon>Terebrantia</taxon>
        <taxon>Thripoidea</taxon>
        <taxon>Thripidae</taxon>
        <taxon>Frankliniella</taxon>
    </lineage>
</organism>
<protein>
    <submittedName>
        <fullName evidence="1">Peramine synthetase</fullName>
    </submittedName>
</protein>
<sequence>YTELWSFILSEADKIRSFICPHVILFDFELSAHNAIRLVPVLRVAFDQKPVKGEEHEERDPEREWLLRFLGLSCLDHYLVPEAVAELERVMPTGPDYRTFLKYVNDTYTGPKARYPPSVWASVSTMEPATTNGAEAFHADFNAQFNSSHPNIFASISILQQVSAQTYLKINSIKNMESNYIRPKRIELKERRLTAWQEVLNGERTVSSYLLYMGSLNAGMNKKK</sequence>
<name>A0AAE1I2B8_9NEOP</name>